<accession>A0A645APQ7</accession>
<dbReference type="AlphaFoldDB" id="A0A645APQ7"/>
<evidence type="ECO:0000313" key="1">
    <source>
        <dbReference type="EMBL" id="MPM55245.1"/>
    </source>
</evidence>
<dbReference type="EMBL" id="VSSQ01015183">
    <property type="protein sequence ID" value="MPM55245.1"/>
    <property type="molecule type" value="Genomic_DNA"/>
</dbReference>
<sequence>MNVKSNHRAYAHITFENKNRGEYYRVQGTDEAEAEAFEHLSNIVLTHAFVKR</sequence>
<name>A0A645APQ7_9ZZZZ</name>
<comment type="caution">
    <text evidence="1">The sequence shown here is derived from an EMBL/GenBank/DDBJ whole genome shotgun (WGS) entry which is preliminary data.</text>
</comment>
<gene>
    <name evidence="1" type="ORF">SDC9_102038</name>
</gene>
<protein>
    <submittedName>
        <fullName evidence="1">Uncharacterized protein</fullName>
    </submittedName>
</protein>
<organism evidence="1">
    <name type="scientific">bioreactor metagenome</name>
    <dbReference type="NCBI Taxonomy" id="1076179"/>
    <lineage>
        <taxon>unclassified sequences</taxon>
        <taxon>metagenomes</taxon>
        <taxon>ecological metagenomes</taxon>
    </lineage>
</organism>
<proteinExistence type="predicted"/>
<reference evidence="1" key="1">
    <citation type="submission" date="2019-08" db="EMBL/GenBank/DDBJ databases">
        <authorList>
            <person name="Kucharzyk K."/>
            <person name="Murdoch R.W."/>
            <person name="Higgins S."/>
            <person name="Loffler F."/>
        </authorList>
    </citation>
    <scope>NUCLEOTIDE SEQUENCE</scope>
</reference>